<dbReference type="HOGENOM" id="CLU_009123_17_3_1"/>
<gene>
    <name evidence="3" type="ORF">COCVIDRAFT_77788</name>
</gene>
<protein>
    <recommendedName>
        <fullName evidence="2">HAT C-terminal dimerisation domain-containing protein</fullName>
    </recommendedName>
</protein>
<sequence length="53" mass="5932">PMLANFAINLLTIPASAADCERKISELGDTLGTRQLEIKLELLDTLQCLECWR</sequence>
<dbReference type="GO" id="GO:0046983">
    <property type="term" value="F:protein dimerization activity"/>
    <property type="evidence" value="ECO:0007669"/>
    <property type="project" value="InterPro"/>
</dbReference>
<keyword evidence="4" id="KW-1185">Reference proteome</keyword>
<feature type="signal peptide" evidence="1">
    <location>
        <begin position="1"/>
        <end position="17"/>
    </location>
</feature>
<dbReference type="OrthoDB" id="3944237at2759"/>
<feature type="chain" id="PRO_5004891087" description="HAT C-terminal dimerisation domain-containing protein" evidence="1">
    <location>
        <begin position="18"/>
        <end position="53"/>
    </location>
</feature>
<evidence type="ECO:0000313" key="3">
    <source>
        <dbReference type="EMBL" id="EUN22740.1"/>
    </source>
</evidence>
<feature type="domain" description="HAT C-terminal dimerisation" evidence="2">
    <location>
        <begin position="1"/>
        <end position="52"/>
    </location>
</feature>
<reference evidence="3 4" key="1">
    <citation type="journal article" date="2013" name="PLoS Genet.">
        <title>Comparative genome structure, secondary metabolite, and effector coding capacity across Cochliobolus pathogens.</title>
        <authorList>
            <person name="Condon B.J."/>
            <person name="Leng Y."/>
            <person name="Wu D."/>
            <person name="Bushley K.E."/>
            <person name="Ohm R.A."/>
            <person name="Otillar R."/>
            <person name="Martin J."/>
            <person name="Schackwitz W."/>
            <person name="Grimwood J."/>
            <person name="MohdZainudin N."/>
            <person name="Xue C."/>
            <person name="Wang R."/>
            <person name="Manning V.A."/>
            <person name="Dhillon B."/>
            <person name="Tu Z.J."/>
            <person name="Steffenson B.J."/>
            <person name="Salamov A."/>
            <person name="Sun H."/>
            <person name="Lowry S."/>
            <person name="LaButti K."/>
            <person name="Han J."/>
            <person name="Copeland A."/>
            <person name="Lindquist E."/>
            <person name="Barry K."/>
            <person name="Schmutz J."/>
            <person name="Baker S.E."/>
            <person name="Ciuffetti L.M."/>
            <person name="Grigoriev I.V."/>
            <person name="Zhong S."/>
            <person name="Turgeon B.G."/>
        </authorList>
    </citation>
    <scope>NUCLEOTIDE SEQUENCE [LARGE SCALE GENOMIC DNA]</scope>
    <source>
        <strain evidence="3 4">FI3</strain>
    </source>
</reference>
<dbReference type="AlphaFoldDB" id="W7E9V8"/>
<keyword evidence="1" id="KW-0732">Signal</keyword>
<dbReference type="RefSeq" id="XP_014552317.1">
    <property type="nucleotide sequence ID" value="XM_014696831.1"/>
</dbReference>
<accession>W7E9V8</accession>
<dbReference type="Proteomes" id="UP000054337">
    <property type="component" value="Unassembled WGS sequence"/>
</dbReference>
<evidence type="ECO:0000259" key="2">
    <source>
        <dbReference type="Pfam" id="PF05699"/>
    </source>
</evidence>
<dbReference type="Pfam" id="PF05699">
    <property type="entry name" value="Dimer_Tnp_hAT"/>
    <property type="match status" value="1"/>
</dbReference>
<dbReference type="InterPro" id="IPR012337">
    <property type="entry name" value="RNaseH-like_sf"/>
</dbReference>
<name>W7E9V8_BIPV3</name>
<evidence type="ECO:0000256" key="1">
    <source>
        <dbReference type="SAM" id="SignalP"/>
    </source>
</evidence>
<organism evidence="3 4">
    <name type="scientific">Bipolaris victoriae (strain FI3)</name>
    <name type="common">Victoria blight of oats agent</name>
    <name type="synonym">Cochliobolus victoriae</name>
    <dbReference type="NCBI Taxonomy" id="930091"/>
    <lineage>
        <taxon>Eukaryota</taxon>
        <taxon>Fungi</taxon>
        <taxon>Dikarya</taxon>
        <taxon>Ascomycota</taxon>
        <taxon>Pezizomycotina</taxon>
        <taxon>Dothideomycetes</taxon>
        <taxon>Pleosporomycetidae</taxon>
        <taxon>Pleosporales</taxon>
        <taxon>Pleosporineae</taxon>
        <taxon>Pleosporaceae</taxon>
        <taxon>Bipolaris</taxon>
    </lineage>
</organism>
<dbReference type="EMBL" id="KI968803">
    <property type="protein sequence ID" value="EUN22740.1"/>
    <property type="molecule type" value="Genomic_DNA"/>
</dbReference>
<evidence type="ECO:0000313" key="4">
    <source>
        <dbReference type="Proteomes" id="UP000054337"/>
    </source>
</evidence>
<feature type="non-terminal residue" evidence="3">
    <location>
        <position position="53"/>
    </location>
</feature>
<feature type="non-terminal residue" evidence="3">
    <location>
        <position position="1"/>
    </location>
</feature>
<dbReference type="SUPFAM" id="SSF53098">
    <property type="entry name" value="Ribonuclease H-like"/>
    <property type="match status" value="1"/>
</dbReference>
<dbReference type="GeneID" id="26257845"/>
<dbReference type="InterPro" id="IPR008906">
    <property type="entry name" value="HATC_C_dom"/>
</dbReference>
<proteinExistence type="predicted"/>